<evidence type="ECO:0000313" key="2">
    <source>
        <dbReference type="WBParaSite" id="ES5_v2.g17718.t1"/>
    </source>
</evidence>
<name>A0AC34FK92_9BILA</name>
<evidence type="ECO:0000313" key="1">
    <source>
        <dbReference type="Proteomes" id="UP000887579"/>
    </source>
</evidence>
<dbReference type="WBParaSite" id="ES5_v2.g17718.t1">
    <property type="protein sequence ID" value="ES5_v2.g17718.t1"/>
    <property type="gene ID" value="ES5_v2.g17718"/>
</dbReference>
<sequence length="207" mass="24352">MCCYQTIIHQRIDRTQSKFQQLFLQIPLTNYQNIILLFNVMVSLSAVTLFFITFIESEEFKYSQLVRLFPIIPTILFFLALRSGEKFLYRLTMISWGTFTVLFIISFCTTLIYMINQQQKNFSDSIEALPLFLIFVLRGVIGFLSTLSVLCKIEKKEREFENNFDSKNFISLDYLKVNHRLEKPLLVKIYPKLPTSEVAERMSLLHG</sequence>
<accession>A0AC34FK92</accession>
<proteinExistence type="predicted"/>
<organism evidence="1 2">
    <name type="scientific">Panagrolaimus sp. ES5</name>
    <dbReference type="NCBI Taxonomy" id="591445"/>
    <lineage>
        <taxon>Eukaryota</taxon>
        <taxon>Metazoa</taxon>
        <taxon>Ecdysozoa</taxon>
        <taxon>Nematoda</taxon>
        <taxon>Chromadorea</taxon>
        <taxon>Rhabditida</taxon>
        <taxon>Tylenchina</taxon>
        <taxon>Panagrolaimomorpha</taxon>
        <taxon>Panagrolaimoidea</taxon>
        <taxon>Panagrolaimidae</taxon>
        <taxon>Panagrolaimus</taxon>
    </lineage>
</organism>
<protein>
    <submittedName>
        <fullName evidence="2">Uncharacterized protein</fullName>
    </submittedName>
</protein>
<reference evidence="2" key="1">
    <citation type="submission" date="2022-11" db="UniProtKB">
        <authorList>
            <consortium name="WormBaseParasite"/>
        </authorList>
    </citation>
    <scope>IDENTIFICATION</scope>
</reference>
<dbReference type="Proteomes" id="UP000887579">
    <property type="component" value="Unplaced"/>
</dbReference>